<dbReference type="InterPro" id="IPR013149">
    <property type="entry name" value="ADH-like_C"/>
</dbReference>
<keyword evidence="3 6" id="KW-0862">Zinc</keyword>
<evidence type="ECO:0000256" key="6">
    <source>
        <dbReference type="RuleBase" id="RU361277"/>
    </source>
</evidence>
<reference evidence="8 9" key="1">
    <citation type="submission" date="2023-05" db="EMBL/GenBank/DDBJ databases">
        <title>Streptantibioticus silvisoli sp. nov., acidotolerant actinomycetes 1 from pine litter.</title>
        <authorList>
            <person name="Swiecimska M."/>
            <person name="Golinska P."/>
            <person name="Sangal V."/>
            <person name="Wachnowicz B."/>
            <person name="Goodfellow M."/>
        </authorList>
    </citation>
    <scope>NUCLEOTIDE SEQUENCE [LARGE SCALE GENOMIC DNA]</scope>
    <source>
        <strain evidence="8 9">DSM 42109</strain>
    </source>
</reference>
<dbReference type="CDD" id="cd08278">
    <property type="entry name" value="benzyl_alcohol_DH"/>
    <property type="match status" value="1"/>
</dbReference>
<organism evidence="8 9">
    <name type="scientific">Streptomyces iconiensis</name>
    <dbReference type="NCBI Taxonomy" id="1384038"/>
    <lineage>
        <taxon>Bacteria</taxon>
        <taxon>Bacillati</taxon>
        <taxon>Actinomycetota</taxon>
        <taxon>Actinomycetes</taxon>
        <taxon>Kitasatosporales</taxon>
        <taxon>Streptomycetaceae</taxon>
        <taxon>Streptomyces</taxon>
    </lineage>
</organism>
<name>A0ABT7A259_9ACTN</name>
<comment type="similarity">
    <text evidence="1 6">Belongs to the zinc-containing alcohol dehydrogenase family.</text>
</comment>
<dbReference type="InterPro" id="IPR011032">
    <property type="entry name" value="GroES-like_sf"/>
</dbReference>
<evidence type="ECO:0000313" key="8">
    <source>
        <dbReference type="EMBL" id="MDJ1135144.1"/>
    </source>
</evidence>
<dbReference type="PROSITE" id="PS00059">
    <property type="entry name" value="ADH_ZINC"/>
    <property type="match status" value="1"/>
</dbReference>
<evidence type="ECO:0000256" key="5">
    <source>
        <dbReference type="ARBA" id="ARBA00023027"/>
    </source>
</evidence>
<evidence type="ECO:0000313" key="9">
    <source>
        <dbReference type="Proteomes" id="UP001214441"/>
    </source>
</evidence>
<dbReference type="InterPro" id="IPR020843">
    <property type="entry name" value="ER"/>
</dbReference>
<dbReference type="EMBL" id="JANCPR020000026">
    <property type="protein sequence ID" value="MDJ1135144.1"/>
    <property type="molecule type" value="Genomic_DNA"/>
</dbReference>
<dbReference type="Proteomes" id="UP001214441">
    <property type="component" value="Unassembled WGS sequence"/>
</dbReference>
<gene>
    <name evidence="8" type="ORF">NMN56_024925</name>
</gene>
<proteinExistence type="inferred from homology"/>
<dbReference type="SMART" id="SM00829">
    <property type="entry name" value="PKS_ER"/>
    <property type="match status" value="1"/>
</dbReference>
<keyword evidence="5" id="KW-0520">NAD</keyword>
<evidence type="ECO:0000259" key="7">
    <source>
        <dbReference type="SMART" id="SM00829"/>
    </source>
</evidence>
<dbReference type="InterPro" id="IPR036291">
    <property type="entry name" value="NAD(P)-bd_dom_sf"/>
</dbReference>
<dbReference type="RefSeq" id="WP_274043246.1">
    <property type="nucleotide sequence ID" value="NZ_JANCPR020000026.1"/>
</dbReference>
<dbReference type="InterPro" id="IPR013154">
    <property type="entry name" value="ADH-like_N"/>
</dbReference>
<feature type="domain" description="Enoyl reductase (ER)" evidence="7">
    <location>
        <begin position="12"/>
        <end position="366"/>
    </location>
</feature>
<dbReference type="Pfam" id="PF08240">
    <property type="entry name" value="ADH_N"/>
    <property type="match status" value="1"/>
</dbReference>
<keyword evidence="9" id="KW-1185">Reference proteome</keyword>
<dbReference type="Gene3D" id="3.40.50.720">
    <property type="entry name" value="NAD(P)-binding Rossmann-like Domain"/>
    <property type="match status" value="1"/>
</dbReference>
<dbReference type="PANTHER" id="PTHR43880">
    <property type="entry name" value="ALCOHOL DEHYDROGENASE"/>
    <property type="match status" value="1"/>
</dbReference>
<evidence type="ECO:0000256" key="2">
    <source>
        <dbReference type="ARBA" id="ARBA00022723"/>
    </source>
</evidence>
<dbReference type="Pfam" id="PF00107">
    <property type="entry name" value="ADH_zinc_N"/>
    <property type="match status" value="1"/>
</dbReference>
<accession>A0ABT7A259</accession>
<sequence>MKATVALWKEPGGPASLEPVEIGALAAREVLVRMSGGGICRTDLAAAAGIVPLPVPFVLGHEGAGVVEAVGAAVDTVEVGDEVILSFDSCGDCVQCAANHPAFCELFPALNYSGTRLDGSTTLTQDDLPVHGSWLGQSSFGTYAVAGVRNTVKVPTRPAGLPLEFLGPLGCGVLAGAGTVFNVLRPQPGQGIAVFGLGGVGLSAVMAATVAGCHPIIGIDPHPRRRPLAQEVGATHTIDPGGVDDIDRAIAHIAGAGVDFAVDTVGSGAVVRHALMSLRMPGVCATLGLQAMKNDITIDQGHLQMGRTLTGGLEGDADPHTLIPHLIDLWRQGRFPFDQLITRFPFPRIEDALEAVRSGKAVKPVLVFD</sequence>
<dbReference type="InterPro" id="IPR002328">
    <property type="entry name" value="ADH_Zn_CS"/>
</dbReference>
<evidence type="ECO:0000256" key="1">
    <source>
        <dbReference type="ARBA" id="ARBA00008072"/>
    </source>
</evidence>
<evidence type="ECO:0000256" key="4">
    <source>
        <dbReference type="ARBA" id="ARBA00023002"/>
    </source>
</evidence>
<keyword evidence="2 6" id="KW-0479">Metal-binding</keyword>
<comment type="cofactor">
    <cofactor evidence="6">
        <name>Zn(2+)</name>
        <dbReference type="ChEBI" id="CHEBI:29105"/>
    </cofactor>
</comment>
<dbReference type="SUPFAM" id="SSF51735">
    <property type="entry name" value="NAD(P)-binding Rossmann-fold domains"/>
    <property type="match status" value="1"/>
</dbReference>
<protein>
    <submittedName>
        <fullName evidence="8">NAD(P)-dependent alcohol dehydrogenase</fullName>
    </submittedName>
</protein>
<dbReference type="PANTHER" id="PTHR43880:SF12">
    <property type="entry name" value="ALCOHOL DEHYDROGENASE CLASS-3"/>
    <property type="match status" value="1"/>
</dbReference>
<dbReference type="SUPFAM" id="SSF50129">
    <property type="entry name" value="GroES-like"/>
    <property type="match status" value="1"/>
</dbReference>
<dbReference type="Gene3D" id="3.90.180.10">
    <property type="entry name" value="Medium-chain alcohol dehydrogenases, catalytic domain"/>
    <property type="match status" value="1"/>
</dbReference>
<evidence type="ECO:0000256" key="3">
    <source>
        <dbReference type="ARBA" id="ARBA00022833"/>
    </source>
</evidence>
<keyword evidence="4" id="KW-0560">Oxidoreductase</keyword>
<comment type="caution">
    <text evidence="8">The sequence shown here is derived from an EMBL/GenBank/DDBJ whole genome shotgun (WGS) entry which is preliminary data.</text>
</comment>